<evidence type="ECO:0000256" key="6">
    <source>
        <dbReference type="ARBA" id="ARBA00023315"/>
    </source>
</evidence>
<dbReference type="CDD" id="cd03352">
    <property type="entry name" value="LbH_LpxD"/>
    <property type="match status" value="1"/>
</dbReference>
<name>A0A644WQU3_9ZZZZ</name>
<dbReference type="GO" id="GO:0016020">
    <property type="term" value="C:membrane"/>
    <property type="evidence" value="ECO:0007669"/>
    <property type="project" value="GOC"/>
</dbReference>
<dbReference type="Gene3D" id="3.40.1390.10">
    <property type="entry name" value="MurE/MurF, N-terminal domain"/>
    <property type="match status" value="1"/>
</dbReference>
<evidence type="ECO:0000256" key="1">
    <source>
        <dbReference type="ARBA" id="ARBA00022516"/>
    </source>
</evidence>
<dbReference type="InterPro" id="IPR001451">
    <property type="entry name" value="Hexapep"/>
</dbReference>
<proteinExistence type="inferred from homology"/>
<dbReference type="EMBL" id="VSSQ01001169">
    <property type="protein sequence ID" value="MPM05828.1"/>
    <property type="molecule type" value="Genomic_DNA"/>
</dbReference>
<dbReference type="InterPro" id="IPR007691">
    <property type="entry name" value="LpxD"/>
</dbReference>
<dbReference type="PANTHER" id="PTHR43378:SF2">
    <property type="entry name" value="UDP-3-O-ACYLGLUCOSAMINE N-ACYLTRANSFERASE 1, MITOCHONDRIAL-RELATED"/>
    <property type="match status" value="1"/>
</dbReference>
<dbReference type="GO" id="GO:0009245">
    <property type="term" value="P:lipid A biosynthetic process"/>
    <property type="evidence" value="ECO:0007669"/>
    <property type="project" value="UniProtKB-KW"/>
</dbReference>
<keyword evidence="3 8" id="KW-0808">Transferase</keyword>
<keyword evidence="1" id="KW-0444">Lipid biosynthesis</keyword>
<keyword evidence="6 8" id="KW-0012">Acyltransferase</keyword>
<keyword evidence="2" id="KW-0441">Lipid A biosynthesis</keyword>
<dbReference type="Pfam" id="PF00132">
    <property type="entry name" value="Hexapep"/>
    <property type="match status" value="2"/>
</dbReference>
<keyword evidence="4" id="KW-0677">Repeat</keyword>
<evidence type="ECO:0000313" key="8">
    <source>
        <dbReference type="EMBL" id="MPM05828.1"/>
    </source>
</evidence>
<gene>
    <name evidence="8" type="primary">lpxD_19</name>
    <name evidence="8" type="ORF">SDC9_52123</name>
</gene>
<evidence type="ECO:0000259" key="7">
    <source>
        <dbReference type="Pfam" id="PF04613"/>
    </source>
</evidence>
<feature type="domain" description="UDP-3-O-[3-hydroxymyristoyl] glucosamine N-acyltransferase non-repeat region" evidence="7">
    <location>
        <begin position="25"/>
        <end position="91"/>
    </location>
</feature>
<dbReference type="Gene3D" id="2.160.10.10">
    <property type="entry name" value="Hexapeptide repeat proteins"/>
    <property type="match status" value="1"/>
</dbReference>
<dbReference type="InterPro" id="IPR018357">
    <property type="entry name" value="Hexapep_transf_CS"/>
</dbReference>
<dbReference type="Pfam" id="PF04613">
    <property type="entry name" value="LpxD"/>
    <property type="match status" value="1"/>
</dbReference>
<dbReference type="NCBIfam" id="NF002060">
    <property type="entry name" value="PRK00892.1"/>
    <property type="match status" value="1"/>
</dbReference>
<dbReference type="PANTHER" id="PTHR43378">
    <property type="entry name" value="UDP-3-O-ACYLGLUCOSAMINE N-ACYLTRANSFERASE"/>
    <property type="match status" value="1"/>
</dbReference>
<organism evidence="8">
    <name type="scientific">bioreactor metagenome</name>
    <dbReference type="NCBI Taxonomy" id="1076179"/>
    <lineage>
        <taxon>unclassified sequences</taxon>
        <taxon>metagenomes</taxon>
        <taxon>ecological metagenomes</taxon>
    </lineage>
</organism>
<dbReference type="SUPFAM" id="SSF51161">
    <property type="entry name" value="Trimeric LpxA-like enzymes"/>
    <property type="match status" value="1"/>
</dbReference>
<keyword evidence="5" id="KW-0443">Lipid metabolism</keyword>
<dbReference type="AlphaFoldDB" id="A0A644WQU3"/>
<evidence type="ECO:0000256" key="5">
    <source>
        <dbReference type="ARBA" id="ARBA00023098"/>
    </source>
</evidence>
<sequence length="338" mass="35993">MIEFTVAQVASFIGGTIEGDAGAKLNNFAKIEQGKSGDLCFLANMAYEHYIYSTEATAVIVAEDYHPSKTIATALIRVKNPYEAFAKLMALAESQKPGKKGISERAFIAPGVHVPDSCFVADFAVIQSGAVIGENVQIHPQVFVGENVKIGHDVVLYPGVKIMHDCEIGNRCILNPGAVVGTDGFGFAPDAQGRFSKIPQLGNVIIEDDVEIGANTTIDRATMGSTRIGEGTKLDNLIMVAHNCEIGKHNVFAAQVGVAGSTKIGDHNQVGGQVGFAGHLKIGSFCRFAAQSGIMDNLEDHSSVMGAPAVSATRFFRIYTIFKTLDDLAFRVGALEKK</sequence>
<comment type="caution">
    <text evidence="8">The sequence shown here is derived from an EMBL/GenBank/DDBJ whole genome shotgun (WGS) entry which is preliminary data.</text>
</comment>
<dbReference type="NCBIfam" id="TIGR01853">
    <property type="entry name" value="lipid_A_lpxD"/>
    <property type="match status" value="1"/>
</dbReference>
<dbReference type="EC" id="2.3.1.-" evidence="8"/>
<accession>A0A644WQU3</accession>
<dbReference type="InterPro" id="IPR020573">
    <property type="entry name" value="UDP_GlcNAc_AcTrfase_non-rep"/>
</dbReference>
<protein>
    <submittedName>
        <fullName evidence="8">UDP-3-O-acylglucosamine N-acyltransferase</fullName>
        <ecNumber evidence="8">2.3.1.-</ecNumber>
    </submittedName>
</protein>
<evidence type="ECO:0000256" key="4">
    <source>
        <dbReference type="ARBA" id="ARBA00022737"/>
    </source>
</evidence>
<dbReference type="InterPro" id="IPR011004">
    <property type="entry name" value="Trimer_LpxA-like_sf"/>
</dbReference>
<evidence type="ECO:0000256" key="3">
    <source>
        <dbReference type="ARBA" id="ARBA00022679"/>
    </source>
</evidence>
<dbReference type="PROSITE" id="PS00101">
    <property type="entry name" value="HEXAPEP_TRANSFERASES"/>
    <property type="match status" value="1"/>
</dbReference>
<dbReference type="HAMAP" id="MF_00523">
    <property type="entry name" value="LpxD"/>
    <property type="match status" value="1"/>
</dbReference>
<evidence type="ECO:0000256" key="2">
    <source>
        <dbReference type="ARBA" id="ARBA00022556"/>
    </source>
</evidence>
<reference evidence="8" key="1">
    <citation type="submission" date="2019-08" db="EMBL/GenBank/DDBJ databases">
        <authorList>
            <person name="Kucharzyk K."/>
            <person name="Murdoch R.W."/>
            <person name="Higgins S."/>
            <person name="Loffler F."/>
        </authorList>
    </citation>
    <scope>NUCLEOTIDE SEQUENCE</scope>
</reference>
<dbReference type="GO" id="GO:0016410">
    <property type="term" value="F:N-acyltransferase activity"/>
    <property type="evidence" value="ECO:0007669"/>
    <property type="project" value="InterPro"/>
</dbReference>